<dbReference type="EMBL" id="JAYJJR010000016">
    <property type="protein sequence ID" value="MEB3023339.1"/>
    <property type="molecule type" value="Genomic_DNA"/>
</dbReference>
<dbReference type="Proteomes" id="UP001299596">
    <property type="component" value="Unassembled WGS sequence"/>
</dbReference>
<comment type="caution">
    <text evidence="1">The sequence shown here is derived from an EMBL/GenBank/DDBJ whole genome shotgun (WGS) entry which is preliminary data.</text>
</comment>
<protein>
    <submittedName>
        <fullName evidence="1">Uncharacterized protein</fullName>
    </submittedName>
</protein>
<gene>
    <name evidence="1" type="ORF">K6T79_20045</name>
</gene>
<proteinExistence type="predicted"/>
<sequence length="143" mass="15301">MSLYGEYYGPADDQDLALQAARQHNRDALSAENGGLNPLCGDIVEFPTGEQLRISYVWPGPDGGPGGIQTSYDGSGRWYWSNSGDMDFSGSLNSSIPAETLSPTGKTAPVTAWIFHHDLKSAHRSVDLTAQVAVWTTTTAIPA</sequence>
<organism evidence="1 2">
    <name type="scientific">[Mycobacterium] crassicus</name>
    <dbReference type="NCBI Taxonomy" id="2872309"/>
    <lineage>
        <taxon>Bacteria</taxon>
        <taxon>Bacillati</taxon>
        <taxon>Actinomycetota</taxon>
        <taxon>Actinomycetes</taxon>
        <taxon>Mycobacteriales</taxon>
        <taxon>Mycobacteriaceae</taxon>
        <taxon>Mycolicibacter</taxon>
    </lineage>
</organism>
<dbReference type="RefSeq" id="WP_329780581.1">
    <property type="nucleotide sequence ID" value="NZ_JAYJJR010000016.1"/>
</dbReference>
<accession>A0ABU5XMX7</accession>
<keyword evidence="2" id="KW-1185">Reference proteome</keyword>
<name>A0ABU5XMX7_9MYCO</name>
<reference evidence="1 2" key="1">
    <citation type="submission" date="2023-12" db="EMBL/GenBank/DDBJ databases">
        <title>Description of new species of Mycobacterium terrae complex isolated from sewage at the Sao Paulo Zoological Park Foundation in Brazil.</title>
        <authorList>
            <person name="Romagnoli C.L."/>
            <person name="Conceicao E.C."/>
            <person name="Machado E."/>
            <person name="Barreto L.B.P.F."/>
            <person name="Sharma A."/>
            <person name="Silva N.M."/>
            <person name="Marques L.E."/>
            <person name="Juliana M.A."/>
            <person name="Lourenco M.C.S."/>
            <person name="Digiampietri L.A."/>
            <person name="Suffys P.N."/>
            <person name="Viana-Niero C."/>
        </authorList>
    </citation>
    <scope>NUCLEOTIDE SEQUENCE [LARGE SCALE GENOMIC DNA]</scope>
    <source>
        <strain evidence="1 2">MYC098</strain>
    </source>
</reference>
<evidence type="ECO:0000313" key="2">
    <source>
        <dbReference type="Proteomes" id="UP001299596"/>
    </source>
</evidence>
<evidence type="ECO:0000313" key="1">
    <source>
        <dbReference type="EMBL" id="MEB3023339.1"/>
    </source>
</evidence>